<keyword evidence="6 12" id="KW-0479">Metal-binding</keyword>
<dbReference type="InterPro" id="IPR009080">
    <property type="entry name" value="tRNAsynth_Ia_anticodon-bd"/>
</dbReference>
<dbReference type="PANTHER" id="PTHR10890">
    <property type="entry name" value="CYSTEINYL-TRNA SYNTHETASE"/>
    <property type="match status" value="1"/>
</dbReference>
<dbReference type="Proteomes" id="UP000184041">
    <property type="component" value="Unassembled WGS sequence"/>
</dbReference>
<feature type="short sequence motif" description="'HIGH' region" evidence="12">
    <location>
        <begin position="32"/>
        <end position="42"/>
    </location>
</feature>
<dbReference type="PANTHER" id="PTHR10890:SF3">
    <property type="entry name" value="CYSTEINE--TRNA LIGASE, CYTOPLASMIC"/>
    <property type="match status" value="1"/>
</dbReference>
<dbReference type="SMART" id="SM00840">
    <property type="entry name" value="DALR_2"/>
    <property type="match status" value="1"/>
</dbReference>
<keyword evidence="5 12" id="KW-0436">Ligase</keyword>
<dbReference type="Gene3D" id="3.40.50.620">
    <property type="entry name" value="HUPs"/>
    <property type="match status" value="1"/>
</dbReference>
<evidence type="ECO:0000313" key="14">
    <source>
        <dbReference type="EMBL" id="SHF72058.1"/>
    </source>
</evidence>
<dbReference type="GO" id="GO:0006423">
    <property type="term" value="P:cysteinyl-tRNA aminoacylation"/>
    <property type="evidence" value="ECO:0007669"/>
    <property type="project" value="UniProtKB-UniRule"/>
</dbReference>
<evidence type="ECO:0000256" key="4">
    <source>
        <dbReference type="ARBA" id="ARBA00022490"/>
    </source>
</evidence>
<feature type="domain" description="Cysteinyl-tRNA synthetase class Ia DALR" evidence="13">
    <location>
        <begin position="365"/>
        <end position="426"/>
    </location>
</feature>
<reference evidence="14 15" key="1">
    <citation type="submission" date="2016-11" db="EMBL/GenBank/DDBJ databases">
        <authorList>
            <person name="Jaros S."/>
            <person name="Januszkiewicz K."/>
            <person name="Wedrychowicz H."/>
        </authorList>
    </citation>
    <scope>NUCLEOTIDE SEQUENCE [LARGE SCALE GENOMIC DNA]</scope>
    <source>
        <strain evidence="14 15">DSM 21986</strain>
    </source>
</reference>
<feature type="binding site" evidence="12">
    <location>
        <position position="246"/>
    </location>
    <ligand>
        <name>Zn(2+)</name>
        <dbReference type="ChEBI" id="CHEBI:29105"/>
    </ligand>
</feature>
<evidence type="ECO:0000256" key="1">
    <source>
        <dbReference type="ARBA" id="ARBA00004496"/>
    </source>
</evidence>
<dbReference type="NCBIfam" id="TIGR00435">
    <property type="entry name" value="cysS"/>
    <property type="match status" value="1"/>
</dbReference>
<feature type="short sequence motif" description="'KMSKS' region" evidence="12">
    <location>
        <begin position="278"/>
        <end position="282"/>
    </location>
</feature>
<dbReference type="SUPFAM" id="SSF52374">
    <property type="entry name" value="Nucleotidylyl transferase"/>
    <property type="match status" value="1"/>
</dbReference>
<sequence>MDDLHIYNTLSRRKEKFTPITDHFVGIYVCGPTVYGDPHLGHAKSYVSFDVVVRYLRYLGYQVRYVQNITDVGHLTDDADQGEDKLEKQAKIEQLEPMEIAEKYTYNYFRDMDKLGVQRPDISPRATGHIIEQIEMVKKLLENGHAYEANGNVYFDVSSAEDYGKLSGRAVEEQESGTRIETASDKRAPEDFALWKKADDGHLMKWPSPWGPGYPGWHVECSAMSTKYLGEHFDIHGGGLDNQFPHHECEIAQSEGAFNQPFANYWMHNNMVTLEGQKMGKSLGNAISLDQFFSGDHDLLSRAWDPQVIRFFLLQSHYRSTTDFSEEALSGAESGLRHLQEMLLEIDAAEEGAGERYPVEELKGSLEAKLNDDFNTAQSIAVLFEELKTIRKQVNKDHTPENIGEIKQLLHDFVDGVLGLWPGAGEPGDSGSGDDKTEQLVELLIDIRNSARREKNFERADAIRDRLSEIGIELMDNPGGTDFTVKKS</sequence>
<evidence type="ECO:0000313" key="15">
    <source>
        <dbReference type="Proteomes" id="UP000184041"/>
    </source>
</evidence>
<keyword evidence="8 12" id="KW-0862">Zinc</keyword>
<keyword evidence="10 12" id="KW-0648">Protein biosynthesis</keyword>
<dbReference type="EMBL" id="FQUS01000012">
    <property type="protein sequence ID" value="SHF72058.1"/>
    <property type="molecule type" value="Genomic_DNA"/>
</dbReference>
<dbReference type="OrthoDB" id="9815130at2"/>
<evidence type="ECO:0000256" key="6">
    <source>
        <dbReference type="ARBA" id="ARBA00022723"/>
    </source>
</evidence>
<dbReference type="Gene3D" id="1.20.120.1910">
    <property type="entry name" value="Cysteine-tRNA ligase, C-terminal anti-codon recognition domain"/>
    <property type="match status" value="1"/>
</dbReference>
<organism evidence="14 15">
    <name type="scientific">Fodinibius roseus</name>
    <dbReference type="NCBI Taxonomy" id="1194090"/>
    <lineage>
        <taxon>Bacteria</taxon>
        <taxon>Pseudomonadati</taxon>
        <taxon>Balneolota</taxon>
        <taxon>Balneolia</taxon>
        <taxon>Balneolales</taxon>
        <taxon>Balneolaceae</taxon>
        <taxon>Fodinibius</taxon>
    </lineage>
</organism>
<dbReference type="SUPFAM" id="SSF47323">
    <property type="entry name" value="Anticodon-binding domain of a subclass of class I aminoacyl-tRNA synthetases"/>
    <property type="match status" value="1"/>
</dbReference>
<dbReference type="GO" id="GO:0008270">
    <property type="term" value="F:zinc ion binding"/>
    <property type="evidence" value="ECO:0007669"/>
    <property type="project" value="UniProtKB-UniRule"/>
</dbReference>
<feature type="binding site" evidence="12">
    <location>
        <position position="221"/>
    </location>
    <ligand>
        <name>Zn(2+)</name>
        <dbReference type="ChEBI" id="CHEBI:29105"/>
    </ligand>
</feature>
<evidence type="ECO:0000256" key="2">
    <source>
        <dbReference type="ARBA" id="ARBA00005594"/>
    </source>
</evidence>
<keyword evidence="15" id="KW-1185">Reference proteome</keyword>
<evidence type="ECO:0000256" key="12">
    <source>
        <dbReference type="HAMAP-Rule" id="MF_00041"/>
    </source>
</evidence>
<evidence type="ECO:0000256" key="7">
    <source>
        <dbReference type="ARBA" id="ARBA00022741"/>
    </source>
</evidence>
<dbReference type="Pfam" id="PF09190">
    <property type="entry name" value="DALR_2"/>
    <property type="match status" value="1"/>
</dbReference>
<dbReference type="InterPro" id="IPR032678">
    <property type="entry name" value="tRNA-synt_1_cat_dom"/>
</dbReference>
<dbReference type="EC" id="6.1.1.16" evidence="12"/>
<dbReference type="RefSeq" id="WP_073064518.1">
    <property type="nucleotide sequence ID" value="NZ_FQUS01000012.1"/>
</dbReference>
<evidence type="ECO:0000259" key="13">
    <source>
        <dbReference type="SMART" id="SM00840"/>
    </source>
</evidence>
<dbReference type="AlphaFoldDB" id="A0A1M5DYF6"/>
<evidence type="ECO:0000256" key="9">
    <source>
        <dbReference type="ARBA" id="ARBA00022840"/>
    </source>
</evidence>
<dbReference type="GO" id="GO:0005524">
    <property type="term" value="F:ATP binding"/>
    <property type="evidence" value="ECO:0007669"/>
    <property type="project" value="UniProtKB-UniRule"/>
</dbReference>
<keyword evidence="7 12" id="KW-0547">Nucleotide-binding</keyword>
<dbReference type="InterPro" id="IPR024909">
    <property type="entry name" value="Cys-tRNA/MSH_ligase"/>
</dbReference>
<feature type="binding site" evidence="12">
    <location>
        <position position="281"/>
    </location>
    <ligand>
        <name>ATP</name>
        <dbReference type="ChEBI" id="CHEBI:30616"/>
    </ligand>
</feature>
<feature type="binding site" evidence="12">
    <location>
        <position position="30"/>
    </location>
    <ligand>
        <name>Zn(2+)</name>
        <dbReference type="ChEBI" id="CHEBI:29105"/>
    </ligand>
</feature>
<dbReference type="PRINTS" id="PR00983">
    <property type="entry name" value="TRNASYNTHCYS"/>
</dbReference>
<keyword evidence="11 12" id="KW-0030">Aminoacyl-tRNA synthetase</keyword>
<dbReference type="STRING" id="1194090.SAMN05443144_11272"/>
<feature type="binding site" evidence="12">
    <location>
        <position position="250"/>
    </location>
    <ligand>
        <name>Zn(2+)</name>
        <dbReference type="ChEBI" id="CHEBI:29105"/>
    </ligand>
</feature>
<evidence type="ECO:0000256" key="5">
    <source>
        <dbReference type="ARBA" id="ARBA00022598"/>
    </source>
</evidence>
<protein>
    <recommendedName>
        <fullName evidence="12">Cysteine--tRNA ligase</fullName>
        <ecNumber evidence="12">6.1.1.16</ecNumber>
    </recommendedName>
    <alternativeName>
        <fullName evidence="12">Cysteinyl-tRNA synthetase</fullName>
        <shortName evidence="12">CysRS</shortName>
    </alternativeName>
</protein>
<comment type="cofactor">
    <cofactor evidence="12">
        <name>Zn(2+)</name>
        <dbReference type="ChEBI" id="CHEBI:29105"/>
    </cofactor>
    <text evidence="12">Binds 1 zinc ion per subunit.</text>
</comment>
<comment type="subcellular location">
    <subcellularLocation>
        <location evidence="1 12">Cytoplasm</location>
    </subcellularLocation>
</comment>
<comment type="subunit">
    <text evidence="3 12">Monomer.</text>
</comment>
<evidence type="ECO:0000256" key="10">
    <source>
        <dbReference type="ARBA" id="ARBA00022917"/>
    </source>
</evidence>
<keyword evidence="4 12" id="KW-0963">Cytoplasm</keyword>
<name>A0A1M5DYF6_9BACT</name>
<evidence type="ECO:0000256" key="11">
    <source>
        <dbReference type="ARBA" id="ARBA00023146"/>
    </source>
</evidence>
<dbReference type="Pfam" id="PF01406">
    <property type="entry name" value="tRNA-synt_1e"/>
    <property type="match status" value="1"/>
</dbReference>
<dbReference type="GO" id="GO:0005829">
    <property type="term" value="C:cytosol"/>
    <property type="evidence" value="ECO:0007669"/>
    <property type="project" value="TreeGrafter"/>
</dbReference>
<gene>
    <name evidence="12" type="primary">cysS</name>
    <name evidence="14" type="ORF">SAMN05443144_11272</name>
</gene>
<dbReference type="InterPro" id="IPR015803">
    <property type="entry name" value="Cys-tRNA-ligase"/>
</dbReference>
<dbReference type="HAMAP" id="MF_00041">
    <property type="entry name" value="Cys_tRNA_synth"/>
    <property type="match status" value="1"/>
</dbReference>
<comment type="catalytic activity">
    <reaction evidence="12">
        <text>tRNA(Cys) + L-cysteine + ATP = L-cysteinyl-tRNA(Cys) + AMP + diphosphate</text>
        <dbReference type="Rhea" id="RHEA:17773"/>
        <dbReference type="Rhea" id="RHEA-COMP:9661"/>
        <dbReference type="Rhea" id="RHEA-COMP:9679"/>
        <dbReference type="ChEBI" id="CHEBI:30616"/>
        <dbReference type="ChEBI" id="CHEBI:33019"/>
        <dbReference type="ChEBI" id="CHEBI:35235"/>
        <dbReference type="ChEBI" id="CHEBI:78442"/>
        <dbReference type="ChEBI" id="CHEBI:78517"/>
        <dbReference type="ChEBI" id="CHEBI:456215"/>
        <dbReference type="EC" id="6.1.1.16"/>
    </reaction>
</comment>
<evidence type="ECO:0000256" key="8">
    <source>
        <dbReference type="ARBA" id="ARBA00022833"/>
    </source>
</evidence>
<accession>A0A1M5DYF6</accession>
<dbReference type="CDD" id="cd00672">
    <property type="entry name" value="CysRS_core"/>
    <property type="match status" value="1"/>
</dbReference>
<evidence type="ECO:0000256" key="3">
    <source>
        <dbReference type="ARBA" id="ARBA00011245"/>
    </source>
</evidence>
<keyword evidence="9 12" id="KW-0067">ATP-binding</keyword>
<proteinExistence type="inferred from homology"/>
<dbReference type="GO" id="GO:0004817">
    <property type="term" value="F:cysteine-tRNA ligase activity"/>
    <property type="evidence" value="ECO:0007669"/>
    <property type="project" value="UniProtKB-UniRule"/>
</dbReference>
<comment type="similarity">
    <text evidence="2 12">Belongs to the class-I aminoacyl-tRNA synthetase family.</text>
</comment>
<dbReference type="InterPro" id="IPR014729">
    <property type="entry name" value="Rossmann-like_a/b/a_fold"/>
</dbReference>
<dbReference type="InterPro" id="IPR015273">
    <property type="entry name" value="Cys-tRNA-synt_Ia_DALR"/>
</dbReference>